<reference evidence="9 10" key="1">
    <citation type="journal article" date="2019" name="Sci. Rep.">
        <title>A multi-omics analysis of the grapevine pathogen Lasiodiplodia theobromae reveals that temperature affects the expression of virulence- and pathogenicity-related genes.</title>
        <authorList>
            <person name="Felix C."/>
            <person name="Meneses R."/>
            <person name="Goncalves M.F.M."/>
            <person name="Tilleman L."/>
            <person name="Duarte A.S."/>
            <person name="Jorrin-Novo J.V."/>
            <person name="Van de Peer Y."/>
            <person name="Deforce D."/>
            <person name="Van Nieuwerburgh F."/>
            <person name="Esteves A.C."/>
            <person name="Alves A."/>
        </authorList>
    </citation>
    <scope>NUCLEOTIDE SEQUENCE [LARGE SCALE GENOMIC DNA]</scope>
    <source>
        <strain evidence="9 10">LA-SOL3</strain>
    </source>
</reference>
<dbReference type="EC" id="1.1.1.31" evidence="3"/>
<sequence length="147" mass="15136">MTSPKNTVAFIGLGVMGYPMAKNLRKGLGSDQNLVICDIDKDTIARFQEETAEYGPVGVVANGFEAAKTADAVITMLPDSSAVEAVYLDPTTGIVAGISAAATTSTHGQHKLIMECGTIETATIAAVSAAVDKLQATVRASLPPTLP</sequence>
<gene>
    <name evidence="9" type="ORF">DBV05_g12778</name>
</gene>
<evidence type="ECO:0000256" key="4">
    <source>
        <dbReference type="ARBA" id="ARBA00022456"/>
    </source>
</evidence>
<proteinExistence type="inferred from homology"/>
<feature type="non-terminal residue" evidence="9">
    <location>
        <position position="147"/>
    </location>
</feature>
<evidence type="ECO:0000313" key="10">
    <source>
        <dbReference type="Proteomes" id="UP000325902"/>
    </source>
</evidence>
<keyword evidence="10" id="KW-1185">Reference proteome</keyword>
<keyword evidence="6" id="KW-0520">NAD</keyword>
<feature type="domain" description="6-phosphogluconate dehydrogenase NADP-binding" evidence="8">
    <location>
        <begin position="7"/>
        <end position="133"/>
    </location>
</feature>
<keyword evidence="4" id="KW-0101">Branched-chain amino acid catabolism</keyword>
<evidence type="ECO:0000256" key="7">
    <source>
        <dbReference type="ARBA" id="ARBA00049197"/>
    </source>
</evidence>
<dbReference type="InterPro" id="IPR036291">
    <property type="entry name" value="NAD(P)-bd_dom_sf"/>
</dbReference>
<evidence type="ECO:0000256" key="3">
    <source>
        <dbReference type="ARBA" id="ARBA00012991"/>
    </source>
</evidence>
<comment type="similarity">
    <text evidence="2">Belongs to the HIBADH-related family. 3-hydroxyisobutyrate dehydrogenase subfamily.</text>
</comment>
<comment type="caution">
    <text evidence="9">The sequence shown here is derived from an EMBL/GenBank/DDBJ whole genome shotgun (WGS) entry which is preliminary data.</text>
</comment>
<dbReference type="EMBL" id="VCHE01000392">
    <property type="protein sequence ID" value="KAB2568545.1"/>
    <property type="molecule type" value="Genomic_DNA"/>
</dbReference>
<dbReference type="Proteomes" id="UP000325902">
    <property type="component" value="Unassembled WGS sequence"/>
</dbReference>
<evidence type="ECO:0000256" key="6">
    <source>
        <dbReference type="ARBA" id="ARBA00023027"/>
    </source>
</evidence>
<evidence type="ECO:0000313" key="9">
    <source>
        <dbReference type="EMBL" id="KAB2568545.1"/>
    </source>
</evidence>
<dbReference type="GO" id="GO:0050661">
    <property type="term" value="F:NADP binding"/>
    <property type="evidence" value="ECO:0007669"/>
    <property type="project" value="InterPro"/>
</dbReference>
<dbReference type="AlphaFoldDB" id="A0A5N5CT75"/>
<dbReference type="GO" id="GO:0008442">
    <property type="term" value="F:3-hydroxyisobutyrate dehydrogenase activity"/>
    <property type="evidence" value="ECO:0007669"/>
    <property type="project" value="UniProtKB-EC"/>
</dbReference>
<comment type="pathway">
    <text evidence="1">Amino-acid degradation; L-valine degradation.</text>
</comment>
<dbReference type="OrthoDB" id="21615at2759"/>
<evidence type="ECO:0000256" key="5">
    <source>
        <dbReference type="ARBA" id="ARBA00023002"/>
    </source>
</evidence>
<evidence type="ECO:0000259" key="8">
    <source>
        <dbReference type="Pfam" id="PF03446"/>
    </source>
</evidence>
<dbReference type="SUPFAM" id="SSF51735">
    <property type="entry name" value="NAD(P)-binding Rossmann-fold domains"/>
    <property type="match status" value="1"/>
</dbReference>
<evidence type="ECO:0000256" key="2">
    <source>
        <dbReference type="ARBA" id="ARBA00006013"/>
    </source>
</evidence>
<dbReference type="InterPro" id="IPR006115">
    <property type="entry name" value="6PGDH_NADP-bd"/>
</dbReference>
<dbReference type="PANTHER" id="PTHR22981:SF7">
    <property type="entry name" value="3-HYDROXYISOBUTYRATE DEHYDROGENASE, MITOCHONDRIAL"/>
    <property type="match status" value="1"/>
</dbReference>
<name>A0A5N5CT75_9PEZI</name>
<dbReference type="InterPro" id="IPR002204">
    <property type="entry name" value="3-OH-isobutyrate_DH-rel_CS"/>
</dbReference>
<comment type="catalytic activity">
    <reaction evidence="7">
        <text>3-hydroxy-2-methylpropanoate + NAD(+) = 2-methyl-3-oxopropanoate + NADH + H(+)</text>
        <dbReference type="Rhea" id="RHEA:17681"/>
        <dbReference type="ChEBI" id="CHEBI:11805"/>
        <dbReference type="ChEBI" id="CHEBI:15378"/>
        <dbReference type="ChEBI" id="CHEBI:57540"/>
        <dbReference type="ChEBI" id="CHEBI:57700"/>
        <dbReference type="ChEBI" id="CHEBI:57945"/>
        <dbReference type="EC" id="1.1.1.31"/>
    </reaction>
</comment>
<dbReference type="GO" id="GO:0005739">
    <property type="term" value="C:mitochondrion"/>
    <property type="evidence" value="ECO:0007669"/>
    <property type="project" value="TreeGrafter"/>
</dbReference>
<dbReference type="PROSITE" id="PS00895">
    <property type="entry name" value="3_HYDROXYISOBUT_DH"/>
    <property type="match status" value="1"/>
</dbReference>
<dbReference type="Gene3D" id="3.40.50.720">
    <property type="entry name" value="NAD(P)-binding Rossmann-like Domain"/>
    <property type="match status" value="1"/>
</dbReference>
<dbReference type="Pfam" id="PF03446">
    <property type="entry name" value="NAD_binding_2"/>
    <property type="match status" value="1"/>
</dbReference>
<protein>
    <recommendedName>
        <fullName evidence="3">3-hydroxyisobutyrate dehydrogenase</fullName>
        <ecNumber evidence="3">1.1.1.31</ecNumber>
    </recommendedName>
</protein>
<keyword evidence="5" id="KW-0560">Oxidoreductase</keyword>
<dbReference type="GO" id="GO:0006574">
    <property type="term" value="P:L-valine catabolic process"/>
    <property type="evidence" value="ECO:0007669"/>
    <property type="project" value="TreeGrafter"/>
</dbReference>
<evidence type="ECO:0000256" key="1">
    <source>
        <dbReference type="ARBA" id="ARBA00005109"/>
    </source>
</evidence>
<dbReference type="PANTHER" id="PTHR22981">
    <property type="entry name" value="3-HYDROXYISOBUTYRATE DEHYDROGENASE-RELATED"/>
    <property type="match status" value="1"/>
</dbReference>
<accession>A0A5N5CT75</accession>
<organism evidence="9 10">
    <name type="scientific">Lasiodiplodia theobromae</name>
    <dbReference type="NCBI Taxonomy" id="45133"/>
    <lineage>
        <taxon>Eukaryota</taxon>
        <taxon>Fungi</taxon>
        <taxon>Dikarya</taxon>
        <taxon>Ascomycota</taxon>
        <taxon>Pezizomycotina</taxon>
        <taxon>Dothideomycetes</taxon>
        <taxon>Dothideomycetes incertae sedis</taxon>
        <taxon>Botryosphaeriales</taxon>
        <taxon>Botryosphaeriaceae</taxon>
        <taxon>Lasiodiplodia</taxon>
    </lineage>
</organism>